<sequence length="79" mass="8893">MPIVTFVGECSGLQHGIISAILRKGCQGYLAHMVMTEDIPARVEDVQVVKDFPDIFLACHRIMKWSSPSIYIQILTLFL</sequence>
<name>A0A540M269_MALBA</name>
<evidence type="ECO:0000313" key="1">
    <source>
        <dbReference type="EMBL" id="TQD92835.1"/>
    </source>
</evidence>
<dbReference type="AlphaFoldDB" id="A0A540M269"/>
<keyword evidence="2" id="KW-1185">Reference proteome</keyword>
<accession>A0A540M269</accession>
<reference evidence="1 2" key="1">
    <citation type="journal article" date="2019" name="G3 (Bethesda)">
        <title>Sequencing of a Wild Apple (Malus baccata) Genome Unravels the Differences Between Cultivated and Wild Apple Species Regarding Disease Resistance and Cold Tolerance.</title>
        <authorList>
            <person name="Chen X."/>
        </authorList>
    </citation>
    <scope>NUCLEOTIDE SEQUENCE [LARGE SCALE GENOMIC DNA]</scope>
    <source>
        <strain evidence="2">cv. Shandingzi</strain>
        <tissue evidence="1">Leaves</tissue>
    </source>
</reference>
<gene>
    <name evidence="1" type="ORF">C1H46_021544</name>
</gene>
<protein>
    <submittedName>
        <fullName evidence="1">Uncharacterized protein</fullName>
    </submittedName>
</protein>
<comment type="caution">
    <text evidence="1">The sequence shown here is derived from an EMBL/GenBank/DDBJ whole genome shotgun (WGS) entry which is preliminary data.</text>
</comment>
<dbReference type="EMBL" id="VIEB01000383">
    <property type="protein sequence ID" value="TQD92835.1"/>
    <property type="molecule type" value="Genomic_DNA"/>
</dbReference>
<organism evidence="1 2">
    <name type="scientific">Malus baccata</name>
    <name type="common">Siberian crab apple</name>
    <name type="synonym">Pyrus baccata</name>
    <dbReference type="NCBI Taxonomy" id="106549"/>
    <lineage>
        <taxon>Eukaryota</taxon>
        <taxon>Viridiplantae</taxon>
        <taxon>Streptophyta</taxon>
        <taxon>Embryophyta</taxon>
        <taxon>Tracheophyta</taxon>
        <taxon>Spermatophyta</taxon>
        <taxon>Magnoliopsida</taxon>
        <taxon>eudicotyledons</taxon>
        <taxon>Gunneridae</taxon>
        <taxon>Pentapetalae</taxon>
        <taxon>rosids</taxon>
        <taxon>fabids</taxon>
        <taxon>Rosales</taxon>
        <taxon>Rosaceae</taxon>
        <taxon>Amygdaloideae</taxon>
        <taxon>Maleae</taxon>
        <taxon>Malus</taxon>
    </lineage>
</organism>
<evidence type="ECO:0000313" key="2">
    <source>
        <dbReference type="Proteomes" id="UP000315295"/>
    </source>
</evidence>
<proteinExistence type="predicted"/>
<dbReference type="Proteomes" id="UP000315295">
    <property type="component" value="Unassembled WGS sequence"/>
</dbReference>